<dbReference type="EMBL" id="CAUJNA010000037">
    <property type="protein sequence ID" value="CAJ1370803.1"/>
    <property type="molecule type" value="Genomic_DNA"/>
</dbReference>
<accession>A0AA36HM96</accession>
<comment type="caution">
    <text evidence="1">The sequence shown here is derived from an EMBL/GenBank/DDBJ whole genome shotgun (WGS) entry which is preliminary data.</text>
</comment>
<sequence>MDFCRWPHASKQASRAQEVQRLLAQLIAHKGFVTNPDTPGAEKLCVAAVSDAWLLSPRAKFDPVDGDCSLLEPQCTFVVKGFNRASCALAVLRCAFECPDFLEELPSDVAKTFEVVYATAVDSDVTKALQQYTNASSFAAAMQIGRFEAQAAINLLRNVSQPTREKLTELVREHSMQKFITHEACMAQLAASVPESFLQNVTADIEKVLLWFLLRHGDAEITVMLESSVPPADLGKVTIFATQIAKYQQQVDESKVTEAAQRPSSNQLSAQLQQTTFKQLELSVSTDMDKLNKWAADFNGDLDIKYLASRFQRGKEACDKFMQDKHQFHLLSTLNGLHGLLAVDECMSLIQAVCSGNASTVAFVMMPQWHSSTSRSTTVKNRIGDLYEISVTFNTSDHAGLGTMGATQNTAPFAKSRALLGNIAGFRWVWPNTAQAGTHIGEPRLGVANSCTIARCTSLTVALTTSGDLWILNKSTAEQTLTAGELFGFNFGAFADMPSGTVGQSQDHIPWLIVDDMQLVSLLPGVGGSGTKDMLTVADVMCRITRERGVTESKADTDGTSRPMSFRYTVKPRMKVNAFKPKELTAEEKGAGELRASQFGALWCNKFASIPKNKDCGIIWEVKVGEEVPATVAPTKPKFCLLCKAVLKVASAIKIT</sequence>
<organism evidence="1 3">
    <name type="scientific">Effrenium voratum</name>
    <dbReference type="NCBI Taxonomy" id="2562239"/>
    <lineage>
        <taxon>Eukaryota</taxon>
        <taxon>Sar</taxon>
        <taxon>Alveolata</taxon>
        <taxon>Dinophyceae</taxon>
        <taxon>Suessiales</taxon>
        <taxon>Symbiodiniaceae</taxon>
        <taxon>Effrenium</taxon>
    </lineage>
</organism>
<name>A0AA36HM96_9DINO</name>
<gene>
    <name evidence="1" type="ORF">EVOR1521_LOCUS1290</name>
    <name evidence="2" type="ORF">EVOR1521_LOCUS31811</name>
</gene>
<evidence type="ECO:0000313" key="3">
    <source>
        <dbReference type="Proteomes" id="UP001178507"/>
    </source>
</evidence>
<protein>
    <submittedName>
        <fullName evidence="1">Uncharacterized protein</fullName>
    </submittedName>
</protein>
<evidence type="ECO:0000313" key="1">
    <source>
        <dbReference type="EMBL" id="CAJ1370803.1"/>
    </source>
</evidence>
<reference evidence="1" key="1">
    <citation type="submission" date="2023-08" db="EMBL/GenBank/DDBJ databases">
        <authorList>
            <person name="Chen Y."/>
            <person name="Shah S."/>
            <person name="Dougan E. K."/>
            <person name="Thang M."/>
            <person name="Chan C."/>
        </authorList>
    </citation>
    <scope>NUCLEOTIDE SEQUENCE</scope>
</reference>
<proteinExistence type="predicted"/>
<evidence type="ECO:0000313" key="2">
    <source>
        <dbReference type="EMBL" id="CAJ1411174.1"/>
    </source>
</evidence>
<keyword evidence="3" id="KW-1185">Reference proteome</keyword>
<dbReference type="AlphaFoldDB" id="A0AA36HM96"/>
<dbReference type="Proteomes" id="UP001178507">
    <property type="component" value="Unassembled WGS sequence"/>
</dbReference>
<dbReference type="EMBL" id="CAUJNA010003860">
    <property type="protein sequence ID" value="CAJ1411174.1"/>
    <property type="molecule type" value="Genomic_DNA"/>
</dbReference>